<dbReference type="InterPro" id="IPR025877">
    <property type="entry name" value="MobA-like_NTP_Trfase"/>
</dbReference>
<accession>A0A9D9E1P5</accession>
<evidence type="ECO:0000259" key="1">
    <source>
        <dbReference type="Pfam" id="PF12804"/>
    </source>
</evidence>
<dbReference type="InterPro" id="IPR029044">
    <property type="entry name" value="Nucleotide-diphossugar_trans"/>
</dbReference>
<evidence type="ECO:0000313" key="3">
    <source>
        <dbReference type="Proteomes" id="UP000823615"/>
    </source>
</evidence>
<dbReference type="GO" id="GO:0016779">
    <property type="term" value="F:nucleotidyltransferase activity"/>
    <property type="evidence" value="ECO:0007669"/>
    <property type="project" value="UniProtKB-ARBA"/>
</dbReference>
<evidence type="ECO:0000313" key="2">
    <source>
        <dbReference type="EMBL" id="MBO8437112.1"/>
    </source>
</evidence>
<feature type="domain" description="MobA-like NTP transferase" evidence="1">
    <location>
        <begin position="3"/>
        <end position="147"/>
    </location>
</feature>
<reference evidence="2" key="1">
    <citation type="submission" date="2020-10" db="EMBL/GenBank/DDBJ databases">
        <authorList>
            <person name="Gilroy R."/>
        </authorList>
    </citation>
    <scope>NUCLEOTIDE SEQUENCE</scope>
    <source>
        <strain evidence="2">7293</strain>
    </source>
</reference>
<dbReference type="PANTHER" id="PTHR43777">
    <property type="entry name" value="MOLYBDENUM COFACTOR CYTIDYLYLTRANSFERASE"/>
    <property type="match status" value="1"/>
</dbReference>
<name>A0A9D9E1P5_9SPIO</name>
<dbReference type="SUPFAM" id="SSF53448">
    <property type="entry name" value="Nucleotide-diphospho-sugar transferases"/>
    <property type="match status" value="1"/>
</dbReference>
<dbReference type="Pfam" id="PF12804">
    <property type="entry name" value="NTP_transf_3"/>
    <property type="match status" value="1"/>
</dbReference>
<dbReference type="PANTHER" id="PTHR43777:SF1">
    <property type="entry name" value="MOLYBDENUM COFACTOR CYTIDYLYLTRANSFERASE"/>
    <property type="match status" value="1"/>
</dbReference>
<organism evidence="2 3">
    <name type="scientific">Candidatus Ornithospirochaeta stercoripullorum</name>
    <dbReference type="NCBI Taxonomy" id="2840899"/>
    <lineage>
        <taxon>Bacteria</taxon>
        <taxon>Pseudomonadati</taxon>
        <taxon>Spirochaetota</taxon>
        <taxon>Spirochaetia</taxon>
        <taxon>Spirochaetales</taxon>
        <taxon>Spirochaetaceae</taxon>
        <taxon>Spirochaetaceae incertae sedis</taxon>
        <taxon>Candidatus Ornithospirochaeta</taxon>
    </lineage>
</organism>
<dbReference type="EMBL" id="JADIMT010000101">
    <property type="protein sequence ID" value="MBO8437112.1"/>
    <property type="molecule type" value="Genomic_DNA"/>
</dbReference>
<reference evidence="2" key="2">
    <citation type="journal article" date="2021" name="PeerJ">
        <title>Extensive microbial diversity within the chicken gut microbiome revealed by metagenomics and culture.</title>
        <authorList>
            <person name="Gilroy R."/>
            <person name="Ravi A."/>
            <person name="Getino M."/>
            <person name="Pursley I."/>
            <person name="Horton D.L."/>
            <person name="Alikhan N.F."/>
            <person name="Baker D."/>
            <person name="Gharbi K."/>
            <person name="Hall N."/>
            <person name="Watson M."/>
            <person name="Adriaenssens E.M."/>
            <person name="Foster-Nyarko E."/>
            <person name="Jarju S."/>
            <person name="Secka A."/>
            <person name="Antonio M."/>
            <person name="Oren A."/>
            <person name="Chaudhuri R.R."/>
            <person name="La Ragione R."/>
            <person name="Hildebrand F."/>
            <person name="Pallen M.J."/>
        </authorList>
    </citation>
    <scope>NUCLEOTIDE SEQUENCE</scope>
    <source>
        <strain evidence="2">7293</strain>
    </source>
</reference>
<dbReference type="AlphaFoldDB" id="A0A9D9E1P5"/>
<dbReference type="Gene3D" id="3.90.550.10">
    <property type="entry name" value="Spore Coat Polysaccharide Biosynthesis Protein SpsA, Chain A"/>
    <property type="match status" value="1"/>
</dbReference>
<dbReference type="CDD" id="cd04182">
    <property type="entry name" value="GT_2_like_f"/>
    <property type="match status" value="1"/>
</dbReference>
<gene>
    <name evidence="2" type="ORF">IAA97_09060</name>
</gene>
<dbReference type="Proteomes" id="UP000823615">
    <property type="component" value="Unassembled WGS sequence"/>
</dbReference>
<comment type="caution">
    <text evidence="2">The sequence shown here is derived from an EMBL/GenBank/DDBJ whole genome shotgun (WGS) entry which is preliminary data.</text>
</comment>
<protein>
    <submittedName>
        <fullName evidence="2">Nucleotidyltransferase family protein</fullName>
    </submittedName>
</protein>
<sequence length="187" mass="20616">MTVILLAAGLAERMGRNKLLLPFRHTTVLGSVIEAVQGAGCNLLIVTGHERERIEAEARRYSAPTIFAEDYSQGQKWSTMKGIEAVRDDDFAILPGDLPLLKPCDILSTAAMLDEYTIARASYISTPGHPVCFRREHREKLLSFKGTMKEYLSNWEIGHCQASEGCVLDVDTPERYVQATGKAMAGG</sequence>
<proteinExistence type="predicted"/>